<dbReference type="Pfam" id="PF07538">
    <property type="entry name" value="ChW"/>
    <property type="match status" value="1"/>
</dbReference>
<gene>
    <name evidence="1" type="ORF">EVA_20197</name>
</gene>
<reference evidence="1" key="1">
    <citation type="journal article" date="2012" name="PLoS ONE">
        <title>Gene sets for utilization of primary and secondary nutrition supplies in the distal gut of endangered iberian lynx.</title>
        <authorList>
            <person name="Alcaide M."/>
            <person name="Messina E."/>
            <person name="Richter M."/>
            <person name="Bargiela R."/>
            <person name="Peplies J."/>
            <person name="Huws S.A."/>
            <person name="Newbold C.J."/>
            <person name="Golyshin P.N."/>
            <person name="Simon M.A."/>
            <person name="Lopez G."/>
            <person name="Yakimov M.M."/>
            <person name="Ferrer M."/>
        </authorList>
    </citation>
    <scope>NUCLEOTIDE SEQUENCE</scope>
</reference>
<name>J9BVV7_9ZZZZ</name>
<dbReference type="EMBL" id="AMCI01008012">
    <property type="protein sequence ID" value="EJW91695.1"/>
    <property type="molecule type" value="Genomic_DNA"/>
</dbReference>
<accession>J9BVV7</accession>
<sequence>FKIKARAHIQNIGLKDFGYIKHDTVIGTTGKGLHLEAIELIAEGLKGKEATSTSTHSGYWLDSLDIRHDRHNRNE</sequence>
<comment type="caution">
    <text evidence="1">The sequence shown here is derived from an EMBL/GenBank/DDBJ whole genome shotgun (WGS) entry which is preliminary data.</text>
</comment>
<dbReference type="InterPro" id="IPR006637">
    <property type="entry name" value="ChW"/>
</dbReference>
<protein>
    <submittedName>
        <fullName evidence="1">Uncharacterized protein</fullName>
    </submittedName>
</protein>
<evidence type="ECO:0000313" key="1">
    <source>
        <dbReference type="EMBL" id="EJW91695.1"/>
    </source>
</evidence>
<organism evidence="1">
    <name type="scientific">gut metagenome</name>
    <dbReference type="NCBI Taxonomy" id="749906"/>
    <lineage>
        <taxon>unclassified sequences</taxon>
        <taxon>metagenomes</taxon>
        <taxon>organismal metagenomes</taxon>
    </lineage>
</organism>
<feature type="non-terminal residue" evidence="1">
    <location>
        <position position="1"/>
    </location>
</feature>
<proteinExistence type="predicted"/>
<dbReference type="AlphaFoldDB" id="J9BVV7"/>